<proteinExistence type="predicted"/>
<feature type="region of interest" description="Disordered" evidence="1">
    <location>
        <begin position="447"/>
        <end position="475"/>
    </location>
</feature>
<evidence type="ECO:0000313" key="3">
    <source>
        <dbReference type="Proteomes" id="UP001470230"/>
    </source>
</evidence>
<comment type="caution">
    <text evidence="2">The sequence shown here is derived from an EMBL/GenBank/DDBJ whole genome shotgun (WGS) entry which is preliminary data.</text>
</comment>
<name>A0ABR2K395_9EUKA</name>
<reference evidence="2 3" key="1">
    <citation type="submission" date="2024-04" db="EMBL/GenBank/DDBJ databases">
        <title>Tritrichomonas musculus Genome.</title>
        <authorList>
            <person name="Alves-Ferreira E."/>
            <person name="Grigg M."/>
            <person name="Lorenzi H."/>
            <person name="Galac M."/>
        </authorList>
    </citation>
    <scope>NUCLEOTIDE SEQUENCE [LARGE SCALE GENOMIC DNA]</scope>
    <source>
        <strain evidence="2 3">EAF2021</strain>
    </source>
</reference>
<dbReference type="Proteomes" id="UP001470230">
    <property type="component" value="Unassembled WGS sequence"/>
</dbReference>
<protein>
    <submittedName>
        <fullName evidence="2">Uncharacterized protein</fullName>
    </submittedName>
</protein>
<evidence type="ECO:0000313" key="2">
    <source>
        <dbReference type="EMBL" id="KAK8885577.1"/>
    </source>
</evidence>
<organism evidence="2 3">
    <name type="scientific">Tritrichomonas musculus</name>
    <dbReference type="NCBI Taxonomy" id="1915356"/>
    <lineage>
        <taxon>Eukaryota</taxon>
        <taxon>Metamonada</taxon>
        <taxon>Parabasalia</taxon>
        <taxon>Tritrichomonadida</taxon>
        <taxon>Tritrichomonadidae</taxon>
        <taxon>Tritrichomonas</taxon>
    </lineage>
</organism>
<accession>A0ABR2K395</accession>
<feature type="compositionally biased region" description="Low complexity" evidence="1">
    <location>
        <begin position="458"/>
        <end position="475"/>
    </location>
</feature>
<sequence length="475" mass="54957">MENVIINTTATIKLPHSNAEKPPELELFPIKKEPDKISFLKNRNTNFIGNIEIKPFLHDISSLFGVVCIYNEVSNRIETYEINQMFQISSKLSGKCEAASIFDNIPQFLWSSQIQSKSIQSIKIIENTEYPLICINSAEGISMVSLKNAQLYQNIEITNGGNLITKWSKSRPNEIVNLSSNHTLFTYNFLTKEFELIYSDVSCFTITTKGHILFISEDYLFQCTGKHSITFKKRIFPNNISIVNVYQDKAFIISIGNDAKYIFSLYNYENNKLKSFYFENSLSKKTNLNDCNVASSIYHTLVLVALRDQEKYLYFNAEDVNKFELLDLKDENSISIPIDDDFEFEKINGFYFLDNIIDELAPFPSTVHFYGKNTISFYNVSSLSFEEPWPYPFQIPVDSCISFNDMKDPLRKNATIRHRFVKPQIQFSFRKVDIFNQENTASHNYNLMKSMNNDKDTQLSSDQQEQSSNNSRFGK</sequence>
<dbReference type="EMBL" id="JAPFFF010000007">
    <property type="protein sequence ID" value="KAK8885577.1"/>
    <property type="molecule type" value="Genomic_DNA"/>
</dbReference>
<evidence type="ECO:0000256" key="1">
    <source>
        <dbReference type="SAM" id="MobiDB-lite"/>
    </source>
</evidence>
<keyword evidence="3" id="KW-1185">Reference proteome</keyword>
<gene>
    <name evidence="2" type="ORF">M9Y10_041027</name>
</gene>